<accession>A0A0G2IDJ9</accession>
<dbReference type="InterPro" id="IPR029058">
    <property type="entry name" value="AB_hydrolase_fold"/>
</dbReference>
<gene>
    <name evidence="3" type="ORF">UCDDA912_g02285</name>
</gene>
<comment type="caution">
    <text evidence="3">The sequence shown here is derived from an EMBL/GenBank/DDBJ whole genome shotgun (WGS) entry which is preliminary data.</text>
</comment>
<dbReference type="SUPFAM" id="SSF53474">
    <property type="entry name" value="alpha/beta-Hydrolases"/>
    <property type="match status" value="1"/>
</dbReference>
<dbReference type="InterPro" id="IPR050565">
    <property type="entry name" value="LYPA1-2/EST-like"/>
</dbReference>
<dbReference type="Proteomes" id="UP000034680">
    <property type="component" value="Unassembled WGS sequence"/>
</dbReference>
<evidence type="ECO:0000313" key="4">
    <source>
        <dbReference type="Proteomes" id="UP000034680"/>
    </source>
</evidence>
<dbReference type="EMBL" id="LCUC01000074">
    <property type="protein sequence ID" value="KKY37725.1"/>
    <property type="molecule type" value="Genomic_DNA"/>
</dbReference>
<proteinExistence type="inferred from homology"/>
<name>A0A0G2IDJ9_9PEZI</name>
<dbReference type="STRING" id="1214573.A0A0G2IDJ9"/>
<dbReference type="Gene3D" id="3.40.50.1820">
    <property type="entry name" value="alpha/beta hydrolase"/>
    <property type="match status" value="1"/>
</dbReference>
<dbReference type="GO" id="GO:0052689">
    <property type="term" value="F:carboxylic ester hydrolase activity"/>
    <property type="evidence" value="ECO:0007669"/>
    <property type="project" value="TreeGrafter"/>
</dbReference>
<dbReference type="AlphaFoldDB" id="A0A0G2IDJ9"/>
<organism evidence="3 4">
    <name type="scientific">Diaporthe ampelina</name>
    <dbReference type="NCBI Taxonomy" id="1214573"/>
    <lineage>
        <taxon>Eukaryota</taxon>
        <taxon>Fungi</taxon>
        <taxon>Dikarya</taxon>
        <taxon>Ascomycota</taxon>
        <taxon>Pezizomycotina</taxon>
        <taxon>Sordariomycetes</taxon>
        <taxon>Sordariomycetidae</taxon>
        <taxon>Diaporthales</taxon>
        <taxon>Diaporthaceae</taxon>
        <taxon>Diaporthe</taxon>
    </lineage>
</organism>
<dbReference type="Pfam" id="PF02230">
    <property type="entry name" value="Abhydrolase_2"/>
    <property type="match status" value="1"/>
</dbReference>
<comment type="similarity">
    <text evidence="1">Belongs to the AB hydrolase superfamily. AB hydrolase 2 family.</text>
</comment>
<dbReference type="GO" id="GO:0005737">
    <property type="term" value="C:cytoplasm"/>
    <property type="evidence" value="ECO:0007669"/>
    <property type="project" value="TreeGrafter"/>
</dbReference>
<protein>
    <submittedName>
        <fullName evidence="3">Putative phospholipase carboxylesterase family protein</fullName>
    </submittedName>
</protein>
<evidence type="ECO:0000259" key="2">
    <source>
        <dbReference type="Pfam" id="PF02230"/>
    </source>
</evidence>
<evidence type="ECO:0000313" key="3">
    <source>
        <dbReference type="EMBL" id="KKY37725.1"/>
    </source>
</evidence>
<evidence type="ECO:0000256" key="1">
    <source>
        <dbReference type="ARBA" id="ARBA00006499"/>
    </source>
</evidence>
<sequence>MPVEDSFRGPVVVSAKPANHNCPTTLALAEALPHARFVFPIAPKQRATVYKRSVIRQWFDDWHLGFAADEVDSRYDLGLQTTGLGRTVAYLHRLVAEEAALVGGTRNIILGGISQGCAASLVASLLWEGSEALGGVVGMCGWLPYISQMRGQMGIAVEDDVIHSTSGKDLEEDGFDPFDSIPVILCQGRDDEKVSIGKGTESAEFLSALGMRPACLKEYASVGHEFSAEMLSDIAEFIRGVLDQPSCSEDVAAG</sequence>
<reference evidence="3 4" key="2">
    <citation type="submission" date="2015-05" db="EMBL/GenBank/DDBJ databases">
        <authorList>
            <person name="Morales-Cruz A."/>
            <person name="Amrine K.C."/>
            <person name="Cantu D."/>
        </authorList>
    </citation>
    <scope>NUCLEOTIDE SEQUENCE [LARGE SCALE GENOMIC DNA]</scope>
    <source>
        <strain evidence="3">DA912</strain>
    </source>
</reference>
<reference evidence="3 4" key="1">
    <citation type="submission" date="2015-05" db="EMBL/GenBank/DDBJ databases">
        <title>Distinctive expansion of gene families associated with plant cell wall degradation and secondary metabolism in the genomes of grapevine trunk pathogens.</title>
        <authorList>
            <person name="Lawrence D.P."/>
            <person name="Travadon R."/>
            <person name="Rolshausen P.E."/>
            <person name="Baumgartner K."/>
        </authorList>
    </citation>
    <scope>NUCLEOTIDE SEQUENCE [LARGE SCALE GENOMIC DNA]</scope>
    <source>
        <strain evidence="3">DA912</strain>
    </source>
</reference>
<dbReference type="OrthoDB" id="2418081at2759"/>
<dbReference type="PANTHER" id="PTHR10655:SF64">
    <property type="entry name" value="PHOSPHOLIPASE_CARBOXYLESTERASE_THIOESTERASE DOMAIN-CONTAINING PROTEIN"/>
    <property type="match status" value="1"/>
</dbReference>
<dbReference type="GO" id="GO:0008474">
    <property type="term" value="F:palmitoyl-(protein) hydrolase activity"/>
    <property type="evidence" value="ECO:0007669"/>
    <property type="project" value="TreeGrafter"/>
</dbReference>
<dbReference type="PANTHER" id="PTHR10655">
    <property type="entry name" value="LYSOPHOSPHOLIPASE-RELATED"/>
    <property type="match status" value="1"/>
</dbReference>
<dbReference type="InterPro" id="IPR003140">
    <property type="entry name" value="PLipase/COase/thioEstase"/>
</dbReference>
<keyword evidence="4" id="KW-1185">Reference proteome</keyword>
<feature type="domain" description="Phospholipase/carboxylesterase/thioesterase" evidence="2">
    <location>
        <begin position="30"/>
        <end position="151"/>
    </location>
</feature>